<feature type="region of interest" description="Disordered" evidence="5">
    <location>
        <begin position="1"/>
        <end position="110"/>
    </location>
</feature>
<feature type="transmembrane region" description="Helical" evidence="6">
    <location>
        <begin position="528"/>
        <end position="551"/>
    </location>
</feature>
<feature type="transmembrane region" description="Helical" evidence="6">
    <location>
        <begin position="254"/>
        <end position="275"/>
    </location>
</feature>
<feature type="transmembrane region" description="Helical" evidence="6">
    <location>
        <begin position="469"/>
        <end position="490"/>
    </location>
</feature>
<dbReference type="GeneID" id="54350651"/>
<dbReference type="PANTHER" id="PTHR23502:SF59">
    <property type="entry name" value="MULTIDRUG TRANSPORTER, PUTATIVE (AFU_ORTHOLOGUE AFUA_1G10370)-RELATED"/>
    <property type="match status" value="1"/>
</dbReference>
<evidence type="ECO:0000256" key="2">
    <source>
        <dbReference type="ARBA" id="ARBA00022692"/>
    </source>
</evidence>
<dbReference type="InterPro" id="IPR011701">
    <property type="entry name" value="MFS"/>
</dbReference>
<dbReference type="Proteomes" id="UP000800082">
    <property type="component" value="Unassembled WGS sequence"/>
</dbReference>
<evidence type="ECO:0000313" key="8">
    <source>
        <dbReference type="EMBL" id="KAF1927468.1"/>
    </source>
</evidence>
<comment type="subcellular location">
    <subcellularLocation>
        <location evidence="1">Membrane</location>
        <topology evidence="1">Multi-pass membrane protein</topology>
    </subcellularLocation>
</comment>
<dbReference type="Pfam" id="PF07690">
    <property type="entry name" value="MFS_1"/>
    <property type="match status" value="1"/>
</dbReference>
<evidence type="ECO:0000259" key="7">
    <source>
        <dbReference type="PROSITE" id="PS50850"/>
    </source>
</evidence>
<reference evidence="8" key="1">
    <citation type="journal article" date="2020" name="Stud. Mycol.">
        <title>101 Dothideomycetes genomes: a test case for predicting lifestyles and emergence of pathogens.</title>
        <authorList>
            <person name="Haridas S."/>
            <person name="Albert R."/>
            <person name="Binder M."/>
            <person name="Bloem J."/>
            <person name="Labutti K."/>
            <person name="Salamov A."/>
            <person name="Andreopoulos B."/>
            <person name="Baker S."/>
            <person name="Barry K."/>
            <person name="Bills G."/>
            <person name="Bluhm B."/>
            <person name="Cannon C."/>
            <person name="Castanera R."/>
            <person name="Culley D."/>
            <person name="Daum C."/>
            <person name="Ezra D."/>
            <person name="Gonzalez J."/>
            <person name="Henrissat B."/>
            <person name="Kuo A."/>
            <person name="Liang C."/>
            <person name="Lipzen A."/>
            <person name="Lutzoni F."/>
            <person name="Magnuson J."/>
            <person name="Mondo S."/>
            <person name="Nolan M."/>
            <person name="Ohm R."/>
            <person name="Pangilinan J."/>
            <person name="Park H.-J."/>
            <person name="Ramirez L."/>
            <person name="Alfaro M."/>
            <person name="Sun H."/>
            <person name="Tritt A."/>
            <person name="Yoshinaga Y."/>
            <person name="Zwiers L.-H."/>
            <person name="Turgeon B."/>
            <person name="Goodwin S."/>
            <person name="Spatafora J."/>
            <person name="Crous P."/>
            <person name="Grigoriev I."/>
        </authorList>
    </citation>
    <scope>NUCLEOTIDE SEQUENCE</scope>
    <source>
        <strain evidence="8">CBS 183.55</strain>
    </source>
</reference>
<dbReference type="AlphaFoldDB" id="A0A6A5RK31"/>
<feature type="transmembrane region" description="Helical" evidence="6">
    <location>
        <begin position="194"/>
        <end position="212"/>
    </location>
</feature>
<dbReference type="OrthoDB" id="9986881at2759"/>
<proteinExistence type="predicted"/>
<feature type="compositionally biased region" description="Polar residues" evidence="5">
    <location>
        <begin position="74"/>
        <end position="94"/>
    </location>
</feature>
<dbReference type="GO" id="GO:0005886">
    <property type="term" value="C:plasma membrane"/>
    <property type="evidence" value="ECO:0007669"/>
    <property type="project" value="TreeGrafter"/>
</dbReference>
<dbReference type="CDD" id="cd17323">
    <property type="entry name" value="MFS_Tpo1_MDR_like"/>
    <property type="match status" value="1"/>
</dbReference>
<feature type="transmembrane region" description="Helical" evidence="6">
    <location>
        <begin position="385"/>
        <end position="407"/>
    </location>
</feature>
<organism evidence="8 9">
    <name type="scientific">Didymella exigua CBS 183.55</name>
    <dbReference type="NCBI Taxonomy" id="1150837"/>
    <lineage>
        <taxon>Eukaryota</taxon>
        <taxon>Fungi</taxon>
        <taxon>Dikarya</taxon>
        <taxon>Ascomycota</taxon>
        <taxon>Pezizomycotina</taxon>
        <taxon>Dothideomycetes</taxon>
        <taxon>Pleosporomycetidae</taxon>
        <taxon>Pleosporales</taxon>
        <taxon>Pleosporineae</taxon>
        <taxon>Didymellaceae</taxon>
        <taxon>Didymella</taxon>
    </lineage>
</organism>
<keyword evidence="3 6" id="KW-1133">Transmembrane helix</keyword>
<feature type="transmembrane region" description="Helical" evidence="6">
    <location>
        <begin position="427"/>
        <end position="448"/>
    </location>
</feature>
<dbReference type="InterPro" id="IPR020846">
    <property type="entry name" value="MFS_dom"/>
</dbReference>
<feature type="compositionally biased region" description="Basic and acidic residues" evidence="5">
    <location>
        <begin position="53"/>
        <end position="70"/>
    </location>
</feature>
<keyword evidence="4 6" id="KW-0472">Membrane</keyword>
<evidence type="ECO:0000256" key="6">
    <source>
        <dbReference type="SAM" id="Phobius"/>
    </source>
</evidence>
<dbReference type="PANTHER" id="PTHR23502">
    <property type="entry name" value="MAJOR FACILITATOR SUPERFAMILY"/>
    <property type="match status" value="1"/>
</dbReference>
<feature type="domain" description="Major facilitator superfamily (MFS) profile" evidence="7">
    <location>
        <begin position="159"/>
        <end position="586"/>
    </location>
</feature>
<dbReference type="SUPFAM" id="SSF103473">
    <property type="entry name" value="MFS general substrate transporter"/>
    <property type="match status" value="1"/>
</dbReference>
<dbReference type="GO" id="GO:0022857">
    <property type="term" value="F:transmembrane transporter activity"/>
    <property type="evidence" value="ECO:0007669"/>
    <property type="project" value="InterPro"/>
</dbReference>
<protein>
    <submittedName>
        <fullName evidence="8">MSF membrane transporter</fullName>
    </submittedName>
</protein>
<feature type="transmembrane region" description="Helical" evidence="6">
    <location>
        <begin position="282"/>
        <end position="306"/>
    </location>
</feature>
<evidence type="ECO:0000256" key="5">
    <source>
        <dbReference type="SAM" id="MobiDB-lite"/>
    </source>
</evidence>
<evidence type="ECO:0000256" key="4">
    <source>
        <dbReference type="ARBA" id="ARBA00023136"/>
    </source>
</evidence>
<gene>
    <name evidence="8" type="ORF">M421DRAFT_421880</name>
</gene>
<evidence type="ECO:0000256" key="3">
    <source>
        <dbReference type="ARBA" id="ARBA00022989"/>
    </source>
</evidence>
<dbReference type="FunFam" id="1.20.1250.20:FF:000011">
    <property type="entry name" value="MFS multidrug transporter, putative"/>
    <property type="match status" value="1"/>
</dbReference>
<feature type="transmembrane region" description="Helical" evidence="6">
    <location>
        <begin position="563"/>
        <end position="584"/>
    </location>
</feature>
<dbReference type="EMBL" id="ML978972">
    <property type="protein sequence ID" value="KAF1927468.1"/>
    <property type="molecule type" value="Genomic_DNA"/>
</dbReference>
<keyword evidence="2 6" id="KW-0812">Transmembrane</keyword>
<keyword evidence="9" id="KW-1185">Reference proteome</keyword>
<dbReference type="PROSITE" id="PS50850">
    <property type="entry name" value="MFS"/>
    <property type="match status" value="1"/>
</dbReference>
<dbReference type="RefSeq" id="XP_033447720.1">
    <property type="nucleotide sequence ID" value="XM_033592983.1"/>
</dbReference>
<feature type="transmembrane region" description="Helical" evidence="6">
    <location>
        <begin position="318"/>
        <end position="335"/>
    </location>
</feature>
<dbReference type="InterPro" id="IPR036259">
    <property type="entry name" value="MFS_trans_sf"/>
</dbReference>
<feature type="transmembrane region" description="Helical" evidence="6">
    <location>
        <begin position="496"/>
        <end position="521"/>
    </location>
</feature>
<evidence type="ECO:0000313" key="9">
    <source>
        <dbReference type="Proteomes" id="UP000800082"/>
    </source>
</evidence>
<evidence type="ECO:0000256" key="1">
    <source>
        <dbReference type="ARBA" id="ARBA00004141"/>
    </source>
</evidence>
<sequence>MPELPDANSAAPERSEPRAFSRALDVATESKRKSKTRRRVGSSLSSPDSDLDRDEKDFDGHRPSSRELKKSVSRSRSQASFARTIQQPLATATGTGAPISKSPSRRDTTLSRLRTRTNTATFTHALAHQQTAADVLVDFDGLDDLYRPMNWPTKKKVLTTMMYGLTTMTATWASSAYSAGTRQVAAEFHVGDQVAVLGTTLFLFGFGVGPLLWAPLSEVFGRKLAVLAPMFLAMCFSFGSATAKDFQTLMLTRFFGAFFASAPVTNTGGVLGDLYSPAWRALALAGYAMAVVGGPCLGPIASAAFVSNPSLGWRWTEYFTGIIQGAIVVFDVILIDETYPPKLLVYKARRLRHETGNWALHAKFEEWDVSFSQLCRKFLVRPIQLLMTPICFLVALYASFCYGILYMQLGGVPIIFGEQRGWSSVSATLPFLGIFLGACFGAAINSYNQILYNKAYHAAGDRAVPEKRLPPMMLGSVLFASGQFVMGWTADPQFPWIAPVIGLVMLGTGFFTIFQAALNYLVDTFTEYAASAVAANTFLRSCFAGAFPLVVTPLYHNIGVGPASSITGGFAALLIPVPFVFYIYGKKIRKRSKWSRKSVFN</sequence>
<feature type="transmembrane region" description="Helical" evidence="6">
    <location>
        <begin position="157"/>
        <end position="174"/>
    </location>
</feature>
<name>A0A6A5RK31_9PLEO</name>
<accession>A0A6A5RK31</accession>
<dbReference type="Gene3D" id="1.20.1250.20">
    <property type="entry name" value="MFS general substrate transporter like domains"/>
    <property type="match status" value="1"/>
</dbReference>
<feature type="transmembrane region" description="Helical" evidence="6">
    <location>
        <begin position="224"/>
        <end position="242"/>
    </location>
</feature>